<dbReference type="AlphaFoldDB" id="A0A9W7NJA6"/>
<dbReference type="Proteomes" id="UP000480854">
    <property type="component" value="Unassembled WGS sequence"/>
</dbReference>
<evidence type="ECO:0008006" key="3">
    <source>
        <dbReference type="Google" id="ProtNLM"/>
    </source>
</evidence>
<organism evidence="1 2">
    <name type="scientific">Roseomonas genomospecies 6</name>
    <dbReference type="NCBI Taxonomy" id="214106"/>
    <lineage>
        <taxon>Bacteria</taxon>
        <taxon>Pseudomonadati</taxon>
        <taxon>Pseudomonadota</taxon>
        <taxon>Alphaproteobacteria</taxon>
        <taxon>Acetobacterales</taxon>
        <taxon>Roseomonadaceae</taxon>
        <taxon>Roseomonas</taxon>
    </lineage>
</organism>
<keyword evidence="2" id="KW-1185">Reference proteome</keyword>
<evidence type="ECO:0000313" key="2">
    <source>
        <dbReference type="Proteomes" id="UP000480854"/>
    </source>
</evidence>
<name>A0A9W7NJA6_9PROT</name>
<gene>
    <name evidence="1" type="ORF">DS843_13655</name>
</gene>
<comment type="caution">
    <text evidence="1">The sequence shown here is derived from an EMBL/GenBank/DDBJ whole genome shotgun (WGS) entry which is preliminary data.</text>
</comment>
<accession>A0A9W7NJA6</accession>
<sequence>MLDDVVTSFDREHRSFVADLLMQEFPDTQVLLLTHDHDWYVELKRRLPGNRWMTKALLPWSDPATGIRWDGKPHGLGASRVLVEVDVMAAANRARAVMDVEMAVIAERLAIPVPFIRGARNDLRGALDLVQRFRSRAQGRFKKRNAQGNYEGWSDPADLAKAAEDWLVTYGNAGSHGRILTNLEVGRLIDACDALLGAFECMSCNTAVWHAMDAGRTHLRCDCGQVRWNL</sequence>
<evidence type="ECO:0000313" key="1">
    <source>
        <dbReference type="EMBL" id="KAA0680354.1"/>
    </source>
</evidence>
<proteinExistence type="predicted"/>
<protein>
    <recommendedName>
        <fullName evidence="3">RecF/RecN/SMC N-terminal domain-containing protein</fullName>
    </recommendedName>
</protein>
<reference evidence="1 2" key="1">
    <citation type="submission" date="2018-07" db="EMBL/GenBank/DDBJ databases">
        <title>Genome sequence of Azospirillum sp. ATCC 49961.</title>
        <authorList>
            <person name="Sant'Anna F.H."/>
            <person name="Baldani J.I."/>
            <person name="Zilli J.E."/>
            <person name="Reis V.M."/>
            <person name="Hartmann A."/>
            <person name="Cruz L."/>
            <person name="de Souza E.M."/>
            <person name="de Oliveira Pedrosa F."/>
            <person name="Passaglia L.M.P."/>
        </authorList>
    </citation>
    <scope>NUCLEOTIDE SEQUENCE [LARGE SCALE GENOMIC DNA]</scope>
    <source>
        <strain evidence="1 2">ATCC 49961</strain>
    </source>
</reference>
<dbReference type="EMBL" id="QOKW01000009">
    <property type="protein sequence ID" value="KAA0680354.1"/>
    <property type="molecule type" value="Genomic_DNA"/>
</dbReference>